<sequence>MATNENHVALNQRELFLNALQNIKIDQYQQEWKKQQAQDEKRPPPATEFERELLKPENMATNRYDEIPCNDFNRVTLNGNKYIHGNFIKGANGQKLAIATQGPLKTTIYDFWSMAIQEKSPAVVMLCKCNEDKEKCTGYWPTATNFPTRTKNYTIYADSIQEIIFIIEGKPERIIKTHIRITDRYGKQAVHKMVHYQYVDWEDHAVPTSTRPLMHLYKQYILPQMKKEGGPIIVHCSAGIGRTGVFVGALYMLDLFLHNRLVSMSLALSSLRHQRGKAVQGLKQYTFLHILLFELIEHSTGKDLKTLKERFEKILLKIKSNVKK</sequence>
<evidence type="ECO:0000313" key="2">
    <source>
        <dbReference type="WBParaSite" id="ES5_v2.g17309.t1"/>
    </source>
</evidence>
<organism evidence="1 2">
    <name type="scientific">Panagrolaimus sp. ES5</name>
    <dbReference type="NCBI Taxonomy" id="591445"/>
    <lineage>
        <taxon>Eukaryota</taxon>
        <taxon>Metazoa</taxon>
        <taxon>Ecdysozoa</taxon>
        <taxon>Nematoda</taxon>
        <taxon>Chromadorea</taxon>
        <taxon>Rhabditida</taxon>
        <taxon>Tylenchina</taxon>
        <taxon>Panagrolaimomorpha</taxon>
        <taxon>Panagrolaimoidea</taxon>
        <taxon>Panagrolaimidae</taxon>
        <taxon>Panagrolaimus</taxon>
    </lineage>
</organism>
<name>A0AC34FJC3_9BILA</name>
<evidence type="ECO:0000313" key="1">
    <source>
        <dbReference type="Proteomes" id="UP000887579"/>
    </source>
</evidence>
<accession>A0AC34FJC3</accession>
<proteinExistence type="predicted"/>
<dbReference type="Proteomes" id="UP000887579">
    <property type="component" value="Unplaced"/>
</dbReference>
<dbReference type="WBParaSite" id="ES5_v2.g17309.t1">
    <property type="protein sequence ID" value="ES5_v2.g17309.t1"/>
    <property type="gene ID" value="ES5_v2.g17309"/>
</dbReference>
<reference evidence="2" key="1">
    <citation type="submission" date="2022-11" db="UniProtKB">
        <authorList>
            <consortium name="WormBaseParasite"/>
        </authorList>
    </citation>
    <scope>IDENTIFICATION</scope>
</reference>
<protein>
    <submittedName>
        <fullName evidence="2">Protein tyrosine phosphatase</fullName>
    </submittedName>
</protein>